<comment type="function">
    <text evidence="1">Iron-sulfur subunit of the cytochrome bc1 complex, an essential component of the respiratory electron transport chain required for ATP synthesis. The bc1 complex catalyzes the oxidation of menaquinol and the reduction of cytochrome c in the respiratory chain. The bc1 complex operates through a Q-cycle mechanism that couples electron transfer to generation of the proton gradient that drives ATP synthesis.</text>
</comment>
<dbReference type="InterPro" id="IPR014349">
    <property type="entry name" value="Rieske_Fe-S_prot"/>
</dbReference>
<dbReference type="PROSITE" id="PS51296">
    <property type="entry name" value="RIESKE"/>
    <property type="match status" value="1"/>
</dbReference>
<evidence type="ECO:0000259" key="11">
    <source>
        <dbReference type="PROSITE" id="PS51296"/>
    </source>
</evidence>
<keyword evidence="5" id="KW-0408">Iron</keyword>
<proteinExistence type="predicted"/>
<evidence type="ECO:0000256" key="7">
    <source>
        <dbReference type="ARBA" id="ARBA00023157"/>
    </source>
</evidence>
<evidence type="ECO:0000313" key="13">
    <source>
        <dbReference type="Proteomes" id="UP001201873"/>
    </source>
</evidence>
<reference evidence="12 13" key="1">
    <citation type="submission" date="2022-04" db="EMBL/GenBank/DDBJ databases">
        <title>Genome diversity in the genus Frankia.</title>
        <authorList>
            <person name="Carlos-Shanley C."/>
            <person name="Hahn D."/>
        </authorList>
    </citation>
    <scope>NUCLEOTIDE SEQUENCE [LARGE SCALE GENOMIC DNA]</scope>
    <source>
        <strain evidence="12 13">Ag45/Mut15</strain>
    </source>
</reference>
<keyword evidence="4" id="KW-0479">Metal-binding</keyword>
<sequence length="206" mass="19609">MSDSTLAGDPARSDMTTLDDLAQHARDDRHGDTAFGAAASRGPATRRGVLSSAAIVATASGAVLVAGCGSSGGSDDTASSGSTSSPSTSAAASTEPSASASASSGASASGGTVLGATSSIPVGGGMIFAAQKVVVTQPTAGSYKAFSSTCTHRGCQVNAVANGVIKCPCHGSDFSITDGSPQAGPAQTALPAANVSVDGTNLVLGS</sequence>
<dbReference type="EMBL" id="JALKFT010000029">
    <property type="protein sequence ID" value="MCK9878220.1"/>
    <property type="molecule type" value="Genomic_DNA"/>
</dbReference>
<dbReference type="CDD" id="cd03467">
    <property type="entry name" value="Rieske"/>
    <property type="match status" value="1"/>
</dbReference>
<evidence type="ECO:0000256" key="2">
    <source>
        <dbReference type="ARBA" id="ARBA00015816"/>
    </source>
</evidence>
<gene>
    <name evidence="12" type="ORF">MXD59_21025</name>
</gene>
<feature type="region of interest" description="Disordered" evidence="10">
    <location>
        <begin position="1"/>
        <end position="45"/>
    </location>
</feature>
<dbReference type="Proteomes" id="UP001201873">
    <property type="component" value="Unassembled WGS sequence"/>
</dbReference>
<dbReference type="SUPFAM" id="SSF50022">
    <property type="entry name" value="ISP domain"/>
    <property type="match status" value="1"/>
</dbReference>
<keyword evidence="3" id="KW-0001">2Fe-2S</keyword>
<comment type="cofactor">
    <cofactor evidence="9">
        <name>[2Fe-2S] cluster</name>
        <dbReference type="ChEBI" id="CHEBI:190135"/>
    </cofactor>
</comment>
<dbReference type="Gene3D" id="2.102.10.10">
    <property type="entry name" value="Rieske [2Fe-2S] iron-sulphur domain"/>
    <property type="match status" value="1"/>
</dbReference>
<comment type="caution">
    <text evidence="12">The sequence shown here is derived from an EMBL/GenBank/DDBJ whole genome shotgun (WGS) entry which is preliminary data.</text>
</comment>
<keyword evidence="7" id="KW-1015">Disulfide bond</keyword>
<dbReference type="Pfam" id="PF00355">
    <property type="entry name" value="Rieske"/>
    <property type="match status" value="1"/>
</dbReference>
<evidence type="ECO:0000313" key="12">
    <source>
        <dbReference type="EMBL" id="MCK9878220.1"/>
    </source>
</evidence>
<dbReference type="InterPro" id="IPR017941">
    <property type="entry name" value="Rieske_2Fe-2S"/>
</dbReference>
<feature type="domain" description="Rieske" evidence="11">
    <location>
        <begin position="112"/>
        <end position="204"/>
    </location>
</feature>
<evidence type="ECO:0000256" key="5">
    <source>
        <dbReference type="ARBA" id="ARBA00023004"/>
    </source>
</evidence>
<evidence type="ECO:0000256" key="10">
    <source>
        <dbReference type="SAM" id="MobiDB-lite"/>
    </source>
</evidence>
<evidence type="ECO:0000256" key="8">
    <source>
        <dbReference type="ARBA" id="ARBA00029586"/>
    </source>
</evidence>
<evidence type="ECO:0000256" key="6">
    <source>
        <dbReference type="ARBA" id="ARBA00023014"/>
    </source>
</evidence>
<organism evidence="12 13">
    <name type="scientific">Frankia umida</name>
    <dbReference type="NCBI Taxonomy" id="573489"/>
    <lineage>
        <taxon>Bacteria</taxon>
        <taxon>Bacillati</taxon>
        <taxon>Actinomycetota</taxon>
        <taxon>Actinomycetes</taxon>
        <taxon>Frankiales</taxon>
        <taxon>Frankiaceae</taxon>
        <taxon>Frankia</taxon>
    </lineage>
</organism>
<feature type="compositionally biased region" description="Basic and acidic residues" evidence="10">
    <location>
        <begin position="21"/>
        <end position="32"/>
    </location>
</feature>
<keyword evidence="6" id="KW-0411">Iron-sulfur</keyword>
<evidence type="ECO:0000256" key="3">
    <source>
        <dbReference type="ARBA" id="ARBA00022714"/>
    </source>
</evidence>
<evidence type="ECO:0000256" key="4">
    <source>
        <dbReference type="ARBA" id="ARBA00022723"/>
    </source>
</evidence>
<accession>A0ABT0K357</accession>
<feature type="region of interest" description="Disordered" evidence="10">
    <location>
        <begin position="74"/>
        <end position="109"/>
    </location>
</feature>
<protein>
    <recommendedName>
        <fullName evidence="2">Cytochrome bc1 complex Rieske iron-sulfur subunit</fullName>
    </recommendedName>
    <alternativeName>
        <fullName evidence="8">Cytochrome bc1 reductase complex subunit QcrA</fullName>
    </alternativeName>
</protein>
<evidence type="ECO:0000256" key="1">
    <source>
        <dbReference type="ARBA" id="ARBA00002494"/>
    </source>
</evidence>
<dbReference type="PANTHER" id="PTHR10134">
    <property type="entry name" value="CYTOCHROME B-C1 COMPLEX SUBUNIT RIESKE, MITOCHONDRIAL"/>
    <property type="match status" value="1"/>
</dbReference>
<dbReference type="PRINTS" id="PR00162">
    <property type="entry name" value="RIESKE"/>
</dbReference>
<dbReference type="InterPro" id="IPR005805">
    <property type="entry name" value="Rieske_Fe-S_prot_C"/>
</dbReference>
<name>A0ABT0K357_9ACTN</name>
<keyword evidence="13" id="KW-1185">Reference proteome</keyword>
<dbReference type="InterPro" id="IPR036922">
    <property type="entry name" value="Rieske_2Fe-2S_sf"/>
</dbReference>
<evidence type="ECO:0000256" key="9">
    <source>
        <dbReference type="ARBA" id="ARBA00034078"/>
    </source>
</evidence>